<keyword evidence="1 2" id="KW-0732">Signal</keyword>
<dbReference type="RefSeq" id="WP_087287347.1">
    <property type="nucleotide sequence ID" value="NZ_NFJD01000001.1"/>
</dbReference>
<sequence>MKKLLLLCALCLAVPAAAQEYYGLQEYGLRKNTTRIEFYGGMVLPQDSWFHNGQEVDLGGTGWTAGLGFVRNITPVFALGVDANYAQPGDGDNFTSGGQNAYYRTGIATGLVTGRINFFPSQSTRLYIPVGIGVGHMFARQKNEDGSHLTTDSTDLATMLGLGLEFDIDETVIFGVEGRYYYLDANDEFHDALGKGHYHYLTVMLKFGTRF</sequence>
<dbReference type="Pfam" id="PF13505">
    <property type="entry name" value="OMP_b-brl"/>
    <property type="match status" value="1"/>
</dbReference>
<dbReference type="Gene3D" id="2.40.160.20">
    <property type="match status" value="1"/>
</dbReference>
<comment type="caution">
    <text evidence="4">The sequence shown here is derived from an EMBL/GenBank/DDBJ whole genome shotgun (WGS) entry which is preliminary data.</text>
</comment>
<evidence type="ECO:0000259" key="3">
    <source>
        <dbReference type="Pfam" id="PF13505"/>
    </source>
</evidence>
<dbReference type="Proteomes" id="UP000196368">
    <property type="component" value="Unassembled WGS sequence"/>
</dbReference>
<keyword evidence="5" id="KW-1185">Reference proteome</keyword>
<dbReference type="InterPro" id="IPR027385">
    <property type="entry name" value="Beta-barrel_OMP"/>
</dbReference>
<dbReference type="InterPro" id="IPR011250">
    <property type="entry name" value="OMP/PagP_B-barrel"/>
</dbReference>
<evidence type="ECO:0000313" key="5">
    <source>
        <dbReference type="Proteomes" id="UP000196368"/>
    </source>
</evidence>
<evidence type="ECO:0000313" key="4">
    <source>
        <dbReference type="EMBL" id="OUO57639.1"/>
    </source>
</evidence>
<reference evidence="5" key="1">
    <citation type="submission" date="2017-04" db="EMBL/GenBank/DDBJ databases">
        <title>Function of individual gut microbiota members based on whole genome sequencing of pure cultures obtained from chicken caecum.</title>
        <authorList>
            <person name="Medvecky M."/>
            <person name="Cejkova D."/>
            <person name="Polansky O."/>
            <person name="Karasova D."/>
            <person name="Kubasova T."/>
            <person name="Cizek A."/>
            <person name="Rychlik I."/>
        </authorList>
    </citation>
    <scope>NUCLEOTIDE SEQUENCE [LARGE SCALE GENOMIC DNA]</scope>
    <source>
        <strain evidence="5">An273</strain>
    </source>
</reference>
<evidence type="ECO:0000256" key="2">
    <source>
        <dbReference type="SAM" id="SignalP"/>
    </source>
</evidence>
<gene>
    <name evidence="4" type="ORF">B5F75_02360</name>
</gene>
<dbReference type="SUPFAM" id="SSF56925">
    <property type="entry name" value="OMPA-like"/>
    <property type="match status" value="1"/>
</dbReference>
<feature type="domain" description="Outer membrane protein beta-barrel" evidence="3">
    <location>
        <begin position="5"/>
        <end position="207"/>
    </location>
</feature>
<protein>
    <recommendedName>
        <fullName evidence="3">Outer membrane protein beta-barrel domain-containing protein</fullName>
    </recommendedName>
</protein>
<feature type="chain" id="PRO_5012802515" description="Outer membrane protein beta-barrel domain-containing protein" evidence="2">
    <location>
        <begin position="19"/>
        <end position="211"/>
    </location>
</feature>
<dbReference type="AlphaFoldDB" id="A0A1Y4DIZ8"/>
<proteinExistence type="predicted"/>
<feature type="signal peptide" evidence="2">
    <location>
        <begin position="1"/>
        <end position="18"/>
    </location>
</feature>
<accession>A0A1Y4DIZ8</accession>
<organism evidence="4 5">
    <name type="scientific">Candidatus Avelusimicrobium gallicola</name>
    <dbReference type="NCBI Taxonomy" id="2562704"/>
    <lineage>
        <taxon>Bacteria</taxon>
        <taxon>Pseudomonadati</taxon>
        <taxon>Elusimicrobiota</taxon>
        <taxon>Elusimicrobia</taxon>
        <taxon>Elusimicrobiales</taxon>
        <taxon>Elusimicrobiaceae</taxon>
        <taxon>Candidatus Avelusimicrobium</taxon>
    </lineage>
</organism>
<evidence type="ECO:0000256" key="1">
    <source>
        <dbReference type="ARBA" id="ARBA00022729"/>
    </source>
</evidence>
<name>A0A1Y4DIZ8_9BACT</name>
<dbReference type="EMBL" id="NFJD01000001">
    <property type="protein sequence ID" value="OUO57639.1"/>
    <property type="molecule type" value="Genomic_DNA"/>
</dbReference>
<dbReference type="OrthoDB" id="5875799at2"/>